<dbReference type="SUPFAM" id="SSF49265">
    <property type="entry name" value="Fibronectin type III"/>
    <property type="match status" value="2"/>
</dbReference>
<organism evidence="6 7">
    <name type="scientific">Pygocentrus nattereri</name>
    <name type="common">Red-bellied piranha</name>
    <dbReference type="NCBI Taxonomy" id="42514"/>
    <lineage>
        <taxon>Eukaryota</taxon>
        <taxon>Metazoa</taxon>
        <taxon>Chordata</taxon>
        <taxon>Craniata</taxon>
        <taxon>Vertebrata</taxon>
        <taxon>Euteleostomi</taxon>
        <taxon>Actinopterygii</taxon>
        <taxon>Neopterygii</taxon>
        <taxon>Teleostei</taxon>
        <taxon>Ostariophysi</taxon>
        <taxon>Characiformes</taxon>
        <taxon>Characoidei</taxon>
        <taxon>Pygocentrus</taxon>
    </lineage>
</organism>
<dbReference type="InterPro" id="IPR013783">
    <property type="entry name" value="Ig-like_fold"/>
</dbReference>
<keyword evidence="3" id="KW-0732">Signal</keyword>
<keyword evidence="2" id="KW-1133">Transmembrane helix</keyword>
<reference evidence="6 7" key="1">
    <citation type="submission" date="2020-10" db="EMBL/GenBank/DDBJ databases">
        <title>Pygocentrus nattereri (red-bellied piranha) genome, fPygNat1, primary haplotype.</title>
        <authorList>
            <person name="Myers G."/>
            <person name="Meyer A."/>
            <person name="Karagic N."/>
            <person name="Pippel M."/>
            <person name="Winkler S."/>
            <person name="Tracey A."/>
            <person name="Wood J."/>
            <person name="Formenti G."/>
            <person name="Howe K."/>
            <person name="Fedrigo O."/>
            <person name="Jarvis E.D."/>
        </authorList>
    </citation>
    <scope>NUCLEOTIDE SEQUENCE [LARGE SCALE GENOMIC DNA]</scope>
</reference>
<feature type="transmembrane region" description="Helical" evidence="2">
    <location>
        <begin position="227"/>
        <end position="254"/>
    </location>
</feature>
<keyword evidence="7" id="KW-1185">Reference proteome</keyword>
<reference evidence="6" key="3">
    <citation type="submission" date="2025-09" db="UniProtKB">
        <authorList>
            <consortium name="Ensembl"/>
        </authorList>
    </citation>
    <scope>IDENTIFICATION</scope>
</reference>
<dbReference type="Pfam" id="PF09294">
    <property type="entry name" value="Interfer-bind"/>
    <property type="match status" value="1"/>
</dbReference>
<proteinExistence type="predicted"/>
<keyword evidence="2" id="KW-0472">Membrane</keyword>
<evidence type="ECO:0000259" key="5">
    <source>
        <dbReference type="Pfam" id="PF09294"/>
    </source>
</evidence>
<evidence type="ECO:0000256" key="2">
    <source>
        <dbReference type="SAM" id="Phobius"/>
    </source>
</evidence>
<evidence type="ECO:0000313" key="6">
    <source>
        <dbReference type="Ensembl" id="ENSPNAP00000024840.1"/>
    </source>
</evidence>
<dbReference type="Ensembl" id="ENSPNAT00000009110.2">
    <property type="protein sequence ID" value="ENSPNAP00000024840.1"/>
    <property type="gene ID" value="ENSPNAG00000009618.2"/>
</dbReference>
<dbReference type="PANTHER" id="PTHR20859">
    <property type="entry name" value="INTERFERON/INTERLEUKIN RECEPTOR"/>
    <property type="match status" value="1"/>
</dbReference>
<reference evidence="6" key="2">
    <citation type="submission" date="2025-08" db="UniProtKB">
        <authorList>
            <consortium name="Ensembl"/>
        </authorList>
    </citation>
    <scope>IDENTIFICATION</scope>
</reference>
<dbReference type="GO" id="GO:0005886">
    <property type="term" value="C:plasma membrane"/>
    <property type="evidence" value="ECO:0007669"/>
    <property type="project" value="TreeGrafter"/>
</dbReference>
<sequence>MPLGLDMWPLVLLLLCCSGYWCHDCNMTRLYFESRNFHSMLYWDEVDIPGQNVLYSIEYKQYGELWHPMVECQNISATSCDFSSVITDIYMEYYARIMINSMCFETYKPFIPIQLTTLGAPKVSVSTAESSFTVMVTTPMGPQNKSVKEISRDSSGQLHVNYEVRLTHPASKAQQKGTRNTSGVITLSNLEVNTEYCGTAFYLWTHPSSLKQSESTTFCVTVPAKPWMHMFIVPGLIALFLLITLALVLCQLYVTRKSHLPQVLIMPKSNNPPCYSDPKVKLDDVRICSESPWKFDKPEPGLCPVMEESKDVNDGGSYAAQDCHGLPWRCNSYTNQQVVPVENCSQSNDSAISYSMVLTSMVPKESPNSANESSKLPGTTSCAGGGSDLQNERPAQGWDEKHPDSNSEPLVLPVSRVANGKLEFSQLTFLPELQSPSGLLANTSEITPLITGLTSAGERTPLLTDLITMDKTEWSNGGLASDYGRAYFPNYVQQNCPVVPSTDAIPLVSLSDCTSSYRQNWVPGIPLESQFSNSETEQLTESEEEEEEKESLSRLGPIFVDGLVVQIQG</sequence>
<dbReference type="GO" id="GO:0048884">
    <property type="term" value="P:neuromast development"/>
    <property type="evidence" value="ECO:0007669"/>
    <property type="project" value="Ensembl"/>
</dbReference>
<feature type="signal peptide" evidence="3">
    <location>
        <begin position="1"/>
        <end position="22"/>
    </location>
</feature>
<feature type="compositionally biased region" description="Acidic residues" evidence="1">
    <location>
        <begin position="538"/>
        <end position="549"/>
    </location>
</feature>
<feature type="domain" description="Interferon/interleukin receptor" evidence="5">
    <location>
        <begin position="116"/>
        <end position="220"/>
    </location>
</feature>
<dbReference type="GeneTree" id="ENSGT00940000165457"/>
<evidence type="ECO:0008006" key="8">
    <source>
        <dbReference type="Google" id="ProtNLM"/>
    </source>
</evidence>
<evidence type="ECO:0000256" key="1">
    <source>
        <dbReference type="SAM" id="MobiDB-lite"/>
    </source>
</evidence>
<dbReference type="Gene3D" id="2.60.40.10">
    <property type="entry name" value="Immunoglobulins"/>
    <property type="match status" value="1"/>
</dbReference>
<feature type="compositionally biased region" description="Polar residues" evidence="1">
    <location>
        <begin position="366"/>
        <end position="382"/>
    </location>
</feature>
<dbReference type="InterPro" id="IPR050650">
    <property type="entry name" value="Type-II_Cytokine-TF_Rcpt"/>
</dbReference>
<dbReference type="PANTHER" id="PTHR20859:SF53">
    <property type="entry name" value="INTERLEUKIN-22 RECEPTOR SUBUNIT ALPHA-1"/>
    <property type="match status" value="1"/>
</dbReference>
<dbReference type="InterPro" id="IPR015373">
    <property type="entry name" value="Interferon/interleukin_rcp_dom"/>
</dbReference>
<feature type="chain" id="PRO_5017405905" description="Fibronectin type-III domain-containing protein" evidence="3">
    <location>
        <begin position="23"/>
        <end position="569"/>
    </location>
</feature>
<dbReference type="OrthoDB" id="9908819at2759"/>
<keyword evidence="2" id="KW-0812">Transmembrane</keyword>
<dbReference type="Pfam" id="PF01108">
    <property type="entry name" value="Tissue_fac"/>
    <property type="match status" value="1"/>
</dbReference>
<feature type="domain" description="Fibronectin type-III" evidence="4">
    <location>
        <begin position="11"/>
        <end position="98"/>
    </location>
</feature>
<protein>
    <recommendedName>
        <fullName evidence="8">Fibronectin type-III domain-containing protein</fullName>
    </recommendedName>
</protein>
<accession>A0A3B4DMZ9</accession>
<evidence type="ECO:0000313" key="7">
    <source>
        <dbReference type="Proteomes" id="UP001501920"/>
    </source>
</evidence>
<evidence type="ECO:0000259" key="4">
    <source>
        <dbReference type="Pfam" id="PF01108"/>
    </source>
</evidence>
<dbReference type="GO" id="GO:0004896">
    <property type="term" value="F:cytokine receptor activity"/>
    <property type="evidence" value="ECO:0007669"/>
    <property type="project" value="TreeGrafter"/>
</dbReference>
<dbReference type="Proteomes" id="UP001501920">
    <property type="component" value="Chromosome 24"/>
</dbReference>
<name>A0A3B4DMZ9_PYGNA</name>
<dbReference type="InterPro" id="IPR003961">
    <property type="entry name" value="FN3_dom"/>
</dbReference>
<dbReference type="OMA" id="FCYACLS"/>
<dbReference type="STRING" id="42514.ENSPNAP00000024840"/>
<dbReference type="AlphaFoldDB" id="A0A3B4DMZ9"/>
<gene>
    <name evidence="6" type="primary">IL10RA</name>
</gene>
<dbReference type="InterPro" id="IPR036116">
    <property type="entry name" value="FN3_sf"/>
</dbReference>
<feature type="region of interest" description="Disordered" evidence="1">
    <location>
        <begin position="363"/>
        <end position="410"/>
    </location>
</feature>
<evidence type="ECO:0000256" key="3">
    <source>
        <dbReference type="SAM" id="SignalP"/>
    </source>
</evidence>
<feature type="region of interest" description="Disordered" evidence="1">
    <location>
        <begin position="531"/>
        <end position="553"/>
    </location>
</feature>